<accession>A0ABT1RYZ1</accession>
<dbReference type="InterPro" id="IPR015424">
    <property type="entry name" value="PyrdxlP-dep_Trfase"/>
</dbReference>
<dbReference type="InterPro" id="IPR001597">
    <property type="entry name" value="ArAA_b-elim_lyase/Thr_aldolase"/>
</dbReference>
<evidence type="ECO:0000256" key="1">
    <source>
        <dbReference type="ARBA" id="ARBA00001933"/>
    </source>
</evidence>
<dbReference type="PANTHER" id="PTHR48097">
    <property type="entry name" value="L-THREONINE ALDOLASE-RELATED"/>
    <property type="match status" value="1"/>
</dbReference>
<keyword evidence="3" id="KW-0663">Pyridoxal phosphate</keyword>
<feature type="domain" description="Aromatic amino acid beta-eliminating lyase/threonine aldolase" evidence="4">
    <location>
        <begin position="17"/>
        <end position="295"/>
    </location>
</feature>
<evidence type="ECO:0000259" key="4">
    <source>
        <dbReference type="Pfam" id="PF01212"/>
    </source>
</evidence>
<sequence length="350" mass="38516">MIYFNCDYTEGAHPRILEQLCATNLTQSVGYGEDEFCGKARELIREACRTPEAGVHFLVGGTQANFTVIRTALRPHQGVISPETGHINVHETGAVEATGHKVLALPCGRTGKISASQVESLCQEHFRGGMPPEHTVQPKLVYISHPTENGALYTLAELEALYRVCREYGLYLFADGARMAYGLSSRDTDVSLPDLAHLCDAFTIGGTKCGALFGEAVVLPNPELNADFRYAIKQNGGMLAKGRLLGLQFLALFTGGLYTEICGKADEQAYRIADACREAGLPEYVPSPTNQQFFVFPDELLRQLEETYVFSFWEKVDETHTAVRICTSWATKEENVDALIADLRKLVGKP</sequence>
<comment type="caution">
    <text evidence="5">The sequence shown here is derived from an EMBL/GenBank/DDBJ whole genome shotgun (WGS) entry which is preliminary data.</text>
</comment>
<keyword evidence="5" id="KW-0808">Transferase</keyword>
<reference evidence="5 6" key="1">
    <citation type="submission" date="2022-06" db="EMBL/GenBank/DDBJ databases">
        <title>Isolation of gut microbiota from human fecal samples.</title>
        <authorList>
            <person name="Pamer E.G."/>
            <person name="Barat B."/>
            <person name="Waligurski E."/>
            <person name="Medina S."/>
            <person name="Paddock L."/>
            <person name="Mostad J."/>
        </authorList>
    </citation>
    <scope>NUCLEOTIDE SEQUENCE [LARGE SCALE GENOMIC DNA]</scope>
    <source>
        <strain evidence="5 6">DFI.9.73</strain>
    </source>
</reference>
<dbReference type="Gene3D" id="3.40.640.10">
    <property type="entry name" value="Type I PLP-dependent aspartate aminotransferase-like (Major domain)"/>
    <property type="match status" value="1"/>
</dbReference>
<organism evidence="5 6">
    <name type="scientific">Neglectibacter timonensis</name>
    <dbReference type="NCBI Taxonomy" id="1776382"/>
    <lineage>
        <taxon>Bacteria</taxon>
        <taxon>Bacillati</taxon>
        <taxon>Bacillota</taxon>
        <taxon>Clostridia</taxon>
        <taxon>Eubacteriales</taxon>
        <taxon>Oscillospiraceae</taxon>
        <taxon>Neglectibacter</taxon>
    </lineage>
</organism>
<protein>
    <submittedName>
        <fullName evidence="5">Aminotransferase class I/II-fold pyridoxal phosphate-dependent enzyme</fullName>
    </submittedName>
</protein>
<gene>
    <name evidence="5" type="ORF">NE695_08270</name>
</gene>
<dbReference type="Proteomes" id="UP001524473">
    <property type="component" value="Unassembled WGS sequence"/>
</dbReference>
<dbReference type="Gene3D" id="3.90.1150.10">
    <property type="entry name" value="Aspartate Aminotransferase, domain 1"/>
    <property type="match status" value="1"/>
</dbReference>
<evidence type="ECO:0000256" key="3">
    <source>
        <dbReference type="ARBA" id="ARBA00022898"/>
    </source>
</evidence>
<dbReference type="EMBL" id="JANFZH010000016">
    <property type="protein sequence ID" value="MCQ4839909.1"/>
    <property type="molecule type" value="Genomic_DNA"/>
</dbReference>
<dbReference type="Pfam" id="PF01212">
    <property type="entry name" value="Beta_elim_lyase"/>
    <property type="match status" value="1"/>
</dbReference>
<comment type="similarity">
    <text evidence="2">Belongs to the threonine aldolase family.</text>
</comment>
<keyword evidence="6" id="KW-1185">Reference proteome</keyword>
<comment type="cofactor">
    <cofactor evidence="1">
        <name>pyridoxal 5'-phosphate</name>
        <dbReference type="ChEBI" id="CHEBI:597326"/>
    </cofactor>
</comment>
<evidence type="ECO:0000313" key="5">
    <source>
        <dbReference type="EMBL" id="MCQ4839909.1"/>
    </source>
</evidence>
<dbReference type="RefSeq" id="WP_256191796.1">
    <property type="nucleotide sequence ID" value="NZ_JANFZG010000016.1"/>
</dbReference>
<dbReference type="PANTHER" id="PTHR48097:SF5">
    <property type="entry name" value="LOW SPECIFICITY L-THREONINE ALDOLASE"/>
    <property type="match status" value="1"/>
</dbReference>
<keyword evidence="5" id="KW-0032">Aminotransferase</keyword>
<evidence type="ECO:0000256" key="2">
    <source>
        <dbReference type="ARBA" id="ARBA00006966"/>
    </source>
</evidence>
<dbReference type="InterPro" id="IPR015421">
    <property type="entry name" value="PyrdxlP-dep_Trfase_major"/>
</dbReference>
<dbReference type="InterPro" id="IPR015422">
    <property type="entry name" value="PyrdxlP-dep_Trfase_small"/>
</dbReference>
<evidence type="ECO:0000313" key="6">
    <source>
        <dbReference type="Proteomes" id="UP001524473"/>
    </source>
</evidence>
<proteinExistence type="inferred from homology"/>
<dbReference type="GO" id="GO:0008483">
    <property type="term" value="F:transaminase activity"/>
    <property type="evidence" value="ECO:0007669"/>
    <property type="project" value="UniProtKB-KW"/>
</dbReference>
<name>A0ABT1RYZ1_9FIRM</name>
<dbReference type="SUPFAM" id="SSF53383">
    <property type="entry name" value="PLP-dependent transferases"/>
    <property type="match status" value="1"/>
</dbReference>